<dbReference type="EMBL" id="KK914746">
    <property type="protein sequence ID" value="KDP29494.1"/>
    <property type="molecule type" value="Genomic_DNA"/>
</dbReference>
<evidence type="ECO:0000313" key="2">
    <source>
        <dbReference type="Proteomes" id="UP000027138"/>
    </source>
</evidence>
<evidence type="ECO:0000313" key="1">
    <source>
        <dbReference type="EMBL" id="KDP29494.1"/>
    </source>
</evidence>
<name>A0A067KCC4_JATCU</name>
<reference evidence="1 2" key="1">
    <citation type="journal article" date="2014" name="PLoS ONE">
        <title>Global Analysis of Gene Expression Profiles in Physic Nut (Jatropha curcas L.) Seedlings Exposed to Salt Stress.</title>
        <authorList>
            <person name="Zhang L."/>
            <person name="Zhang C."/>
            <person name="Wu P."/>
            <person name="Chen Y."/>
            <person name="Li M."/>
            <person name="Jiang H."/>
            <person name="Wu G."/>
        </authorList>
    </citation>
    <scope>NUCLEOTIDE SEQUENCE [LARGE SCALE GENOMIC DNA]</scope>
    <source>
        <strain evidence="2">cv. GZQX0401</strain>
        <tissue evidence="1">Young leaves</tissue>
    </source>
</reference>
<sequence length="94" mass="10439">MAIQEQEGVLLEVKRGKARACWNGTGKFWTSRGKHGVCYVWHGRAWTSRSKHGLIREVARACFSQPTESPGLPEASTGRRMGVLLSGRVRSKIS</sequence>
<dbReference type="AlphaFoldDB" id="A0A067KCC4"/>
<proteinExistence type="predicted"/>
<dbReference type="Proteomes" id="UP000027138">
    <property type="component" value="Unassembled WGS sequence"/>
</dbReference>
<keyword evidence="2" id="KW-1185">Reference proteome</keyword>
<accession>A0A067KCC4</accession>
<organism evidence="1 2">
    <name type="scientific">Jatropha curcas</name>
    <name type="common">Barbados nut</name>
    <dbReference type="NCBI Taxonomy" id="180498"/>
    <lineage>
        <taxon>Eukaryota</taxon>
        <taxon>Viridiplantae</taxon>
        <taxon>Streptophyta</taxon>
        <taxon>Embryophyta</taxon>
        <taxon>Tracheophyta</taxon>
        <taxon>Spermatophyta</taxon>
        <taxon>Magnoliopsida</taxon>
        <taxon>eudicotyledons</taxon>
        <taxon>Gunneridae</taxon>
        <taxon>Pentapetalae</taxon>
        <taxon>rosids</taxon>
        <taxon>fabids</taxon>
        <taxon>Malpighiales</taxon>
        <taxon>Euphorbiaceae</taxon>
        <taxon>Crotonoideae</taxon>
        <taxon>Jatropheae</taxon>
        <taxon>Jatropha</taxon>
    </lineage>
</organism>
<gene>
    <name evidence="1" type="ORF">JCGZ_19333</name>
</gene>
<protein>
    <submittedName>
        <fullName evidence="1">Uncharacterized protein</fullName>
    </submittedName>
</protein>